<dbReference type="Proteomes" id="UP000237271">
    <property type="component" value="Unassembled WGS sequence"/>
</dbReference>
<organism evidence="2 3">
    <name type="scientific">Phytophthora palmivora</name>
    <dbReference type="NCBI Taxonomy" id="4796"/>
    <lineage>
        <taxon>Eukaryota</taxon>
        <taxon>Sar</taxon>
        <taxon>Stramenopiles</taxon>
        <taxon>Oomycota</taxon>
        <taxon>Peronosporomycetes</taxon>
        <taxon>Peronosporales</taxon>
        <taxon>Peronosporaceae</taxon>
        <taxon>Phytophthora</taxon>
    </lineage>
</organism>
<evidence type="ECO:0000313" key="2">
    <source>
        <dbReference type="EMBL" id="POM61987.1"/>
    </source>
</evidence>
<dbReference type="EMBL" id="NCKW01015701">
    <property type="protein sequence ID" value="POM61987.1"/>
    <property type="molecule type" value="Genomic_DNA"/>
</dbReference>
<protein>
    <submittedName>
        <fullName evidence="2">Polyprotein</fullName>
    </submittedName>
</protein>
<proteinExistence type="predicted"/>
<reference evidence="2 3" key="1">
    <citation type="journal article" date="2017" name="Genome Biol. Evol.">
        <title>Phytophthora megakarya and P. palmivora, closely related causal agents of cacao black pod rot, underwent increases in genome sizes and gene numbers by different mechanisms.</title>
        <authorList>
            <person name="Ali S.S."/>
            <person name="Shao J."/>
            <person name="Lary D.J."/>
            <person name="Kronmiller B."/>
            <person name="Shen D."/>
            <person name="Strem M.D."/>
            <person name="Amoako-Attah I."/>
            <person name="Akrofi A.Y."/>
            <person name="Begoude B.A."/>
            <person name="Ten Hoopen G.M."/>
            <person name="Coulibaly K."/>
            <person name="Kebe B.I."/>
            <person name="Melnick R.L."/>
            <person name="Guiltinan M.J."/>
            <person name="Tyler B.M."/>
            <person name="Meinhardt L.W."/>
            <person name="Bailey B.A."/>
        </authorList>
    </citation>
    <scope>NUCLEOTIDE SEQUENCE [LARGE SCALE GENOMIC DNA]</scope>
    <source>
        <strain evidence="3">sbr112.9</strain>
    </source>
</reference>
<comment type="caution">
    <text evidence="2">The sequence shown here is derived from an EMBL/GenBank/DDBJ whole genome shotgun (WGS) entry which is preliminary data.</text>
</comment>
<feature type="region of interest" description="Disordered" evidence="1">
    <location>
        <begin position="1"/>
        <end position="21"/>
    </location>
</feature>
<accession>A0A2P4X8V2</accession>
<feature type="compositionally biased region" description="Polar residues" evidence="1">
    <location>
        <begin position="1"/>
        <end position="11"/>
    </location>
</feature>
<name>A0A2P4X8V2_9STRA</name>
<dbReference type="AlphaFoldDB" id="A0A2P4X8V2"/>
<sequence>MKDANASSPSSPGAERNYPVQGTTCNEVCSFWPKVMIYTDYACHQLDAFVAANGELVKLNVLVDALSRRPVYELANDRIRLAYQKDENYTPMVRLLSESKTPKSIGFRLDSGHSFIAVS</sequence>
<evidence type="ECO:0000256" key="1">
    <source>
        <dbReference type="SAM" id="MobiDB-lite"/>
    </source>
</evidence>
<keyword evidence="3" id="KW-1185">Reference proteome</keyword>
<evidence type="ECO:0000313" key="3">
    <source>
        <dbReference type="Proteomes" id="UP000237271"/>
    </source>
</evidence>
<gene>
    <name evidence="2" type="ORF">PHPALM_28908</name>
</gene>